<dbReference type="EMBL" id="CP025611">
    <property type="protein sequence ID" value="AUN29932.1"/>
    <property type="molecule type" value="Genomic_DNA"/>
</dbReference>
<dbReference type="GO" id="GO:0016114">
    <property type="term" value="P:terpenoid biosynthetic process"/>
    <property type="evidence" value="ECO:0007669"/>
    <property type="project" value="UniProtKB-UniRule"/>
</dbReference>
<evidence type="ECO:0000256" key="3">
    <source>
        <dbReference type="ARBA" id="ARBA00017473"/>
    </source>
</evidence>
<dbReference type="InterPro" id="IPR014721">
    <property type="entry name" value="Ribsml_uS5_D2-typ_fold_subgr"/>
</dbReference>
<keyword evidence="7 10" id="KW-0067">ATP-binding</keyword>
<comment type="function">
    <text evidence="10">Catalyzes the phosphorylation of the position 2 hydroxy group of 4-diphosphocytidyl-2C-methyl-D-erythritol.</text>
</comment>
<dbReference type="Gene3D" id="3.30.70.890">
    <property type="entry name" value="GHMP kinase, C-terminal domain"/>
    <property type="match status" value="1"/>
</dbReference>
<dbReference type="Gene3D" id="3.30.230.10">
    <property type="match status" value="1"/>
</dbReference>
<feature type="domain" description="GHMP kinase N-terminal" evidence="11">
    <location>
        <begin position="70"/>
        <end position="145"/>
    </location>
</feature>
<evidence type="ECO:0000256" key="4">
    <source>
        <dbReference type="ARBA" id="ARBA00022679"/>
    </source>
</evidence>
<keyword evidence="5 10" id="KW-0547">Nucleotide-binding</keyword>
<comment type="similarity">
    <text evidence="1 10">Belongs to the GHMP kinase family. IspE subfamily.</text>
</comment>
<dbReference type="AlphaFoldDB" id="A0A2K9NAA2"/>
<dbReference type="GO" id="GO:0019288">
    <property type="term" value="P:isopentenyl diphosphate biosynthetic process, methylerythritol 4-phosphate pathway"/>
    <property type="evidence" value="ECO:0007669"/>
    <property type="project" value="UniProtKB-UniRule"/>
</dbReference>
<keyword evidence="6 10" id="KW-0418">Kinase</keyword>
<dbReference type="SUPFAM" id="SSF54211">
    <property type="entry name" value="Ribosomal protein S5 domain 2-like"/>
    <property type="match status" value="1"/>
</dbReference>
<comment type="pathway">
    <text evidence="10">Isoprenoid biosynthesis; isopentenyl diphosphate biosynthesis via DXP pathway; isopentenyl diphosphate from 1-deoxy-D-xylulose 5-phosphate: step 3/6.</text>
</comment>
<evidence type="ECO:0000256" key="2">
    <source>
        <dbReference type="ARBA" id="ARBA00012052"/>
    </source>
</evidence>
<dbReference type="HAMAP" id="MF_00061">
    <property type="entry name" value="IspE"/>
    <property type="match status" value="1"/>
</dbReference>
<evidence type="ECO:0000259" key="11">
    <source>
        <dbReference type="Pfam" id="PF00288"/>
    </source>
</evidence>
<organism evidence="13 14">
    <name type="scientific">Niveispirillum cyanobacteriorum</name>
    <dbReference type="NCBI Taxonomy" id="1612173"/>
    <lineage>
        <taxon>Bacteria</taxon>
        <taxon>Pseudomonadati</taxon>
        <taxon>Pseudomonadota</taxon>
        <taxon>Alphaproteobacteria</taxon>
        <taxon>Rhodospirillales</taxon>
        <taxon>Azospirillaceae</taxon>
        <taxon>Niveispirillum</taxon>
    </lineage>
</organism>
<dbReference type="KEGG" id="ncb:C0V82_06590"/>
<dbReference type="InterPro" id="IPR036554">
    <property type="entry name" value="GHMP_kinase_C_sf"/>
</dbReference>
<name>A0A2K9NAA2_9PROT</name>
<accession>A0A2K9NAA2</accession>
<feature type="active site" evidence="10">
    <location>
        <position position="11"/>
    </location>
</feature>
<evidence type="ECO:0000256" key="6">
    <source>
        <dbReference type="ARBA" id="ARBA00022777"/>
    </source>
</evidence>
<dbReference type="Pfam" id="PF08544">
    <property type="entry name" value="GHMP_kinases_C"/>
    <property type="match status" value="1"/>
</dbReference>
<reference evidence="13 14" key="1">
    <citation type="submission" date="2017-12" db="EMBL/GenBank/DDBJ databases">
        <title>Genomes of bacteria within cyanobacterial aggregates.</title>
        <authorList>
            <person name="Cai H."/>
        </authorList>
    </citation>
    <scope>NUCLEOTIDE SEQUENCE [LARGE SCALE GENOMIC DNA]</scope>
    <source>
        <strain evidence="13 14">TH16</strain>
    </source>
</reference>
<comment type="catalytic activity">
    <reaction evidence="10">
        <text>4-CDP-2-C-methyl-D-erythritol + ATP = 4-CDP-2-C-methyl-D-erythritol 2-phosphate + ADP + H(+)</text>
        <dbReference type="Rhea" id="RHEA:18437"/>
        <dbReference type="ChEBI" id="CHEBI:15378"/>
        <dbReference type="ChEBI" id="CHEBI:30616"/>
        <dbReference type="ChEBI" id="CHEBI:57823"/>
        <dbReference type="ChEBI" id="CHEBI:57919"/>
        <dbReference type="ChEBI" id="CHEBI:456216"/>
        <dbReference type="EC" id="2.7.1.148"/>
    </reaction>
</comment>
<evidence type="ECO:0000259" key="12">
    <source>
        <dbReference type="Pfam" id="PF08544"/>
    </source>
</evidence>
<dbReference type="InterPro" id="IPR013750">
    <property type="entry name" value="GHMP_kinase_C_dom"/>
</dbReference>
<evidence type="ECO:0000256" key="10">
    <source>
        <dbReference type="HAMAP-Rule" id="MF_00061"/>
    </source>
</evidence>
<evidence type="ECO:0000313" key="14">
    <source>
        <dbReference type="Proteomes" id="UP000234752"/>
    </source>
</evidence>
<dbReference type="Proteomes" id="UP000234752">
    <property type="component" value="Chromosome eg_1"/>
</dbReference>
<evidence type="ECO:0000313" key="13">
    <source>
        <dbReference type="EMBL" id="AUN29932.1"/>
    </source>
</evidence>
<dbReference type="EC" id="2.7.1.148" evidence="2 10"/>
<feature type="domain" description="GHMP kinase C-terminal" evidence="12">
    <location>
        <begin position="205"/>
        <end position="271"/>
    </location>
</feature>
<evidence type="ECO:0000256" key="8">
    <source>
        <dbReference type="ARBA" id="ARBA00023229"/>
    </source>
</evidence>
<evidence type="ECO:0000256" key="9">
    <source>
        <dbReference type="ARBA" id="ARBA00032554"/>
    </source>
</evidence>
<dbReference type="UniPathway" id="UPA00056">
    <property type="reaction ID" value="UER00094"/>
</dbReference>
<protein>
    <recommendedName>
        <fullName evidence="3 10">4-diphosphocytidyl-2-C-methyl-D-erythritol kinase</fullName>
        <shortName evidence="10">CMK</shortName>
        <ecNumber evidence="2 10">2.7.1.148</ecNumber>
    </recommendedName>
    <alternativeName>
        <fullName evidence="9 10">4-(cytidine-5'-diphospho)-2-C-methyl-D-erythritol kinase</fullName>
    </alternativeName>
</protein>
<dbReference type="Pfam" id="PF00288">
    <property type="entry name" value="GHMP_kinases_N"/>
    <property type="match status" value="1"/>
</dbReference>
<dbReference type="PIRSF" id="PIRSF010376">
    <property type="entry name" value="IspE"/>
    <property type="match status" value="1"/>
</dbReference>
<dbReference type="GO" id="GO:0005524">
    <property type="term" value="F:ATP binding"/>
    <property type="evidence" value="ECO:0007669"/>
    <property type="project" value="UniProtKB-UniRule"/>
</dbReference>
<keyword evidence="8 10" id="KW-0414">Isoprene biosynthesis</keyword>
<dbReference type="GO" id="GO:0050515">
    <property type="term" value="F:4-(cytidine 5'-diphospho)-2-C-methyl-D-erythritol kinase activity"/>
    <property type="evidence" value="ECO:0007669"/>
    <property type="project" value="UniProtKB-UniRule"/>
</dbReference>
<dbReference type="InterPro" id="IPR004424">
    <property type="entry name" value="IspE"/>
</dbReference>
<dbReference type="InterPro" id="IPR020568">
    <property type="entry name" value="Ribosomal_Su5_D2-typ_SF"/>
</dbReference>
<dbReference type="SUPFAM" id="SSF55060">
    <property type="entry name" value="GHMP Kinase, C-terminal domain"/>
    <property type="match status" value="1"/>
</dbReference>
<evidence type="ECO:0000256" key="7">
    <source>
        <dbReference type="ARBA" id="ARBA00022840"/>
    </source>
</evidence>
<dbReference type="InterPro" id="IPR006204">
    <property type="entry name" value="GHMP_kinase_N_dom"/>
</dbReference>
<proteinExistence type="inferred from homology"/>
<keyword evidence="4 10" id="KW-0808">Transferase</keyword>
<dbReference type="PANTHER" id="PTHR43527">
    <property type="entry name" value="4-DIPHOSPHOCYTIDYL-2-C-METHYL-D-ERYTHRITOL KINASE, CHLOROPLASTIC"/>
    <property type="match status" value="1"/>
</dbReference>
<dbReference type="PANTHER" id="PTHR43527:SF2">
    <property type="entry name" value="4-DIPHOSPHOCYTIDYL-2-C-METHYL-D-ERYTHRITOL KINASE, CHLOROPLASTIC"/>
    <property type="match status" value="1"/>
</dbReference>
<gene>
    <name evidence="10" type="primary">ispE</name>
    <name evidence="13" type="ORF">C0V82_06590</name>
</gene>
<evidence type="ECO:0000256" key="1">
    <source>
        <dbReference type="ARBA" id="ARBA00009684"/>
    </source>
</evidence>
<dbReference type="RefSeq" id="WP_102111642.1">
    <property type="nucleotide sequence ID" value="NZ_BMGN01000003.1"/>
</dbReference>
<sequence length="307" mass="32400">MTAIRAYAAAKLNLYLHVLGRREDGYHLLDSLVAFASAHDLVEVESTPYFSLQLHGPHSLPLLMEDTESNLVTKAVFRLAEALGRKPHVTVKLTKNLPLASGIGGGSADAAATLRALCALWDVPLDHPAVTELAAKLGADVPVCVGSRTSYFAGTGTELSPAPDLPEDCWVVLVNPGVSMPTPAVFGAREGAFSEPARLTTSFTDVRELAALLKDGRRNDLTAPAVRLSPVITQVLAALDSTAGCLLSRMSGSGATCFGLYVDFDHAVAAAELIGGIRPGWWVQPAALLNDLSGLELLEGVTLLDWP</sequence>
<dbReference type="NCBIfam" id="NF011202">
    <property type="entry name" value="PRK14608.1"/>
    <property type="match status" value="1"/>
</dbReference>
<dbReference type="OrthoDB" id="9809438at2"/>
<feature type="binding site" evidence="10">
    <location>
        <begin position="98"/>
        <end position="108"/>
    </location>
    <ligand>
        <name>ATP</name>
        <dbReference type="ChEBI" id="CHEBI:30616"/>
    </ligand>
</feature>
<evidence type="ECO:0000256" key="5">
    <source>
        <dbReference type="ARBA" id="ARBA00022741"/>
    </source>
</evidence>
<keyword evidence="14" id="KW-1185">Reference proteome</keyword>
<dbReference type="NCBIfam" id="TIGR00154">
    <property type="entry name" value="ispE"/>
    <property type="match status" value="1"/>
</dbReference>
<feature type="active site" evidence="10">
    <location>
        <position position="140"/>
    </location>
</feature>